<dbReference type="InterPro" id="IPR018786">
    <property type="entry name" value="Mit_KHE1"/>
</dbReference>
<dbReference type="GO" id="GO:0006813">
    <property type="term" value="P:potassium ion transport"/>
    <property type="evidence" value="ECO:0007669"/>
    <property type="project" value="TreeGrafter"/>
</dbReference>
<evidence type="ECO:0000256" key="2">
    <source>
        <dbReference type="SAM" id="Phobius"/>
    </source>
</evidence>
<keyword evidence="2" id="KW-0472">Membrane</keyword>
<keyword evidence="4" id="KW-1185">Reference proteome</keyword>
<organism evidence="3 4">
    <name type="scientific">Panaeolus cyanescens</name>
    <dbReference type="NCBI Taxonomy" id="181874"/>
    <lineage>
        <taxon>Eukaryota</taxon>
        <taxon>Fungi</taxon>
        <taxon>Dikarya</taxon>
        <taxon>Basidiomycota</taxon>
        <taxon>Agaricomycotina</taxon>
        <taxon>Agaricomycetes</taxon>
        <taxon>Agaricomycetidae</taxon>
        <taxon>Agaricales</taxon>
        <taxon>Agaricineae</taxon>
        <taxon>Galeropsidaceae</taxon>
        <taxon>Panaeolus</taxon>
    </lineage>
</organism>
<name>A0A409VF26_9AGAR</name>
<feature type="compositionally biased region" description="Basic and acidic residues" evidence="1">
    <location>
        <begin position="54"/>
        <end position="70"/>
    </location>
</feature>
<dbReference type="Proteomes" id="UP000284842">
    <property type="component" value="Unassembled WGS sequence"/>
</dbReference>
<comment type="caution">
    <text evidence="3">The sequence shown here is derived from an EMBL/GenBank/DDBJ whole genome shotgun (WGS) entry which is preliminary data.</text>
</comment>
<feature type="region of interest" description="Disordered" evidence="1">
    <location>
        <begin position="47"/>
        <end position="84"/>
    </location>
</feature>
<accession>A0A409VF26</accession>
<feature type="region of interest" description="Disordered" evidence="1">
    <location>
        <begin position="268"/>
        <end position="288"/>
    </location>
</feature>
<reference evidence="3 4" key="1">
    <citation type="journal article" date="2018" name="Evol. Lett.">
        <title>Horizontal gene cluster transfer increased hallucinogenic mushroom diversity.</title>
        <authorList>
            <person name="Reynolds H.T."/>
            <person name="Vijayakumar V."/>
            <person name="Gluck-Thaler E."/>
            <person name="Korotkin H.B."/>
            <person name="Matheny P.B."/>
            <person name="Slot J.C."/>
        </authorList>
    </citation>
    <scope>NUCLEOTIDE SEQUENCE [LARGE SCALE GENOMIC DNA]</scope>
    <source>
        <strain evidence="3 4">2629</strain>
    </source>
</reference>
<dbReference type="STRING" id="181874.A0A409VF26"/>
<evidence type="ECO:0008006" key="5">
    <source>
        <dbReference type="Google" id="ProtNLM"/>
    </source>
</evidence>
<evidence type="ECO:0000313" key="4">
    <source>
        <dbReference type="Proteomes" id="UP000284842"/>
    </source>
</evidence>
<keyword evidence="2" id="KW-0812">Transmembrane</keyword>
<dbReference type="GO" id="GO:0005743">
    <property type="term" value="C:mitochondrial inner membrane"/>
    <property type="evidence" value="ECO:0007669"/>
    <property type="project" value="TreeGrafter"/>
</dbReference>
<dbReference type="InParanoid" id="A0A409VF26"/>
<protein>
    <recommendedName>
        <fullName evidence="5">Mitochondrial K+-H+ exchange-related-domain-containing protein</fullName>
    </recommendedName>
</protein>
<dbReference type="EMBL" id="NHTK01006081">
    <property type="protein sequence ID" value="PPQ64852.1"/>
    <property type="molecule type" value="Genomic_DNA"/>
</dbReference>
<feature type="transmembrane region" description="Helical" evidence="2">
    <location>
        <begin position="193"/>
        <end position="212"/>
    </location>
</feature>
<evidence type="ECO:0000256" key="1">
    <source>
        <dbReference type="SAM" id="MobiDB-lite"/>
    </source>
</evidence>
<dbReference type="GO" id="GO:1902600">
    <property type="term" value="P:proton transmembrane transport"/>
    <property type="evidence" value="ECO:0007669"/>
    <property type="project" value="TreeGrafter"/>
</dbReference>
<evidence type="ECO:0000313" key="3">
    <source>
        <dbReference type="EMBL" id="PPQ64852.1"/>
    </source>
</evidence>
<sequence>MSTTSALRGMRIISIPLTKPTGSGFGHHHSPATALKPTRLTYYQFQTPPKKAKERVSTDDAHEKGVDKAVDASGKGKGRSWWPEHGIGPWMTKKAADTWAGFGKAKGGWKLKLYETGEKMVDRMDFEELALKGLDPSLGPSITHLKRVKEIEDKRDVPAIPLIFPASQISPSQALKELSAYAQYRIPKHKRGFIMWLAISPITAPFMIIPVIPNIPFFFCIWRSWSHYKAYKSSLYLKSLVDHDVLVPEASESLDAIYAKYSPASPESIAAPESSESPSASSESSPLLNSKGHVTLLTRDAVEPIMSAFEVDPDSTASADLHRAIEQARVRVKDGLVDA</sequence>
<proteinExistence type="predicted"/>
<dbReference type="PANTHER" id="PTHR28062:SF1">
    <property type="entry name" value="TRANSMEMBRANE PROTEIN"/>
    <property type="match status" value="1"/>
</dbReference>
<dbReference type="Pfam" id="PF10173">
    <property type="entry name" value="Mit_KHE1"/>
    <property type="match status" value="1"/>
</dbReference>
<keyword evidence="2" id="KW-1133">Transmembrane helix</keyword>
<dbReference type="OrthoDB" id="5562676at2759"/>
<feature type="compositionally biased region" description="Low complexity" evidence="1">
    <location>
        <begin position="268"/>
        <end position="286"/>
    </location>
</feature>
<dbReference type="PANTHER" id="PTHR28062">
    <property type="entry name" value="K+-H+ EXCHANGE-LIKE PROTEIN"/>
    <property type="match status" value="1"/>
</dbReference>
<dbReference type="AlphaFoldDB" id="A0A409VF26"/>
<gene>
    <name evidence="3" type="ORF">CVT24_008216</name>
</gene>